<reference evidence="2 3" key="1">
    <citation type="journal article" date="2020" name="Int. J. Syst. Evol. Microbiol.">
        <title>Novel acetic acid bacteria from cider fermentations: Acetobacter conturbans sp. nov. and Acetobacter fallax sp. nov.</title>
        <authorList>
            <person name="Sombolestani A.S."/>
            <person name="Cleenwerck I."/>
            <person name="Cnockaert M."/>
            <person name="Borremans W."/>
            <person name="Wieme A.D."/>
            <person name="De Vuyst L."/>
            <person name="Vandamme P."/>
        </authorList>
    </citation>
    <scope>NUCLEOTIDE SEQUENCE [LARGE SCALE GENOMIC DNA]</scope>
    <source>
        <strain evidence="2 3">LMG 1627</strain>
    </source>
</reference>
<feature type="transmembrane region" description="Helical" evidence="1">
    <location>
        <begin position="168"/>
        <end position="188"/>
    </location>
</feature>
<sequence length="212" mass="22519">MNGASRGDAPNPKSVVEGMTLLACGRSEGIQRFGSGVDNFLAALSPGLAMCIVGLVAVALQKQPVLGLIRVELSFCTLLALPVISHFFARRWGREDLWLRYVTAAVWCEWITVLVSVVALAAGSVLFSALADSPGFGTAIVLSSDMYGLWLGIFVAKSGLRLSWPKAIVLYGATFCFALLCYGLASLLPPHYHFINDLFQPGFTAGSSSAAS</sequence>
<dbReference type="EMBL" id="WOSY01000004">
    <property type="protein sequence ID" value="NHN87990.1"/>
    <property type="molecule type" value="Genomic_DNA"/>
</dbReference>
<feature type="transmembrane region" description="Helical" evidence="1">
    <location>
        <begin position="67"/>
        <end position="89"/>
    </location>
</feature>
<evidence type="ECO:0000256" key="1">
    <source>
        <dbReference type="SAM" id="Phobius"/>
    </source>
</evidence>
<evidence type="ECO:0000313" key="2">
    <source>
        <dbReference type="EMBL" id="NHN87990.1"/>
    </source>
</evidence>
<organism evidence="2 3">
    <name type="scientific">Acetobacter conturbans</name>
    <dbReference type="NCBI Taxonomy" id="1737472"/>
    <lineage>
        <taxon>Bacteria</taxon>
        <taxon>Pseudomonadati</taxon>
        <taxon>Pseudomonadota</taxon>
        <taxon>Alphaproteobacteria</taxon>
        <taxon>Acetobacterales</taxon>
        <taxon>Acetobacteraceae</taxon>
        <taxon>Acetobacter</taxon>
    </lineage>
</organism>
<feature type="transmembrane region" description="Helical" evidence="1">
    <location>
        <begin position="40"/>
        <end position="61"/>
    </location>
</feature>
<accession>A0ABX0JYA3</accession>
<name>A0ABX0JYA3_9PROT</name>
<gene>
    <name evidence="2" type="ORF">GOB81_05020</name>
</gene>
<keyword evidence="1" id="KW-0812">Transmembrane</keyword>
<keyword evidence="3" id="KW-1185">Reference proteome</keyword>
<comment type="caution">
    <text evidence="2">The sequence shown here is derived from an EMBL/GenBank/DDBJ whole genome shotgun (WGS) entry which is preliminary data.</text>
</comment>
<feature type="transmembrane region" description="Helical" evidence="1">
    <location>
        <begin position="101"/>
        <end position="130"/>
    </location>
</feature>
<keyword evidence="1" id="KW-1133">Transmembrane helix</keyword>
<dbReference type="RefSeq" id="WP_173569298.1">
    <property type="nucleotide sequence ID" value="NZ_WOSY01000004.1"/>
</dbReference>
<keyword evidence="1" id="KW-0472">Membrane</keyword>
<evidence type="ECO:0000313" key="3">
    <source>
        <dbReference type="Proteomes" id="UP000631653"/>
    </source>
</evidence>
<dbReference type="Proteomes" id="UP000631653">
    <property type="component" value="Unassembled WGS sequence"/>
</dbReference>
<proteinExistence type="predicted"/>
<feature type="transmembrane region" description="Helical" evidence="1">
    <location>
        <begin position="136"/>
        <end position="156"/>
    </location>
</feature>
<protein>
    <submittedName>
        <fullName evidence="2">Uncharacterized protein</fullName>
    </submittedName>
</protein>